<feature type="non-terminal residue" evidence="2">
    <location>
        <position position="1"/>
    </location>
</feature>
<dbReference type="AlphaFoldDB" id="X6NP52"/>
<sequence length="373" mass="43245">GKKKKKKKKKVYGLYDALNQVGEHKTLYYSPYPSLMSYMIKFWFDFLTLSGFLIYNWTNQPCCDPTRPLDDTSVWGLFCCCSCSIAIGSGISKSISGKLQPQLNAHDPAGNAPQGTVPVQNGRESQPNPVRGFYHEHDETKVFVNFYLCFPKMKSAEIGVEETKYDLLSVYRDRRGSITRTPSNARKVFAETINQKSKIVVITFFWENVFEKRVAEKEWVNTFQFFMNSFQEKDVIIYFLTNLQTLELFEQIKSLECESHVTYNCQRIVAERRFRPTKSTESDTAELDDLEIDMELRIQGRDSPIRQKNGMSLQTILLKIMQVTQCPHENFLYVDCHKAILSHLVQIQLCRTYQVSKKGLIDLKEFKELLAMT</sequence>
<gene>
    <name evidence="2" type="ORF">RFI_09330</name>
</gene>
<protein>
    <submittedName>
        <fullName evidence="2">Uncharacterized protein</fullName>
    </submittedName>
</protein>
<evidence type="ECO:0000313" key="3">
    <source>
        <dbReference type="Proteomes" id="UP000023152"/>
    </source>
</evidence>
<feature type="compositionally biased region" description="Polar residues" evidence="1">
    <location>
        <begin position="113"/>
        <end position="128"/>
    </location>
</feature>
<reference evidence="2 3" key="1">
    <citation type="journal article" date="2013" name="Curr. Biol.">
        <title>The Genome of the Foraminiferan Reticulomyxa filosa.</title>
        <authorList>
            <person name="Glockner G."/>
            <person name="Hulsmann N."/>
            <person name="Schleicher M."/>
            <person name="Noegel A.A."/>
            <person name="Eichinger L."/>
            <person name="Gallinger C."/>
            <person name="Pawlowski J."/>
            <person name="Sierra R."/>
            <person name="Euteneuer U."/>
            <person name="Pillet L."/>
            <person name="Moustafa A."/>
            <person name="Platzer M."/>
            <person name="Groth M."/>
            <person name="Szafranski K."/>
            <person name="Schliwa M."/>
        </authorList>
    </citation>
    <scope>NUCLEOTIDE SEQUENCE [LARGE SCALE GENOMIC DNA]</scope>
</reference>
<keyword evidence="3" id="KW-1185">Reference proteome</keyword>
<proteinExistence type="predicted"/>
<comment type="caution">
    <text evidence="2">The sequence shown here is derived from an EMBL/GenBank/DDBJ whole genome shotgun (WGS) entry which is preliminary data.</text>
</comment>
<dbReference type="EMBL" id="ASPP01007038">
    <property type="protein sequence ID" value="ETO27801.1"/>
    <property type="molecule type" value="Genomic_DNA"/>
</dbReference>
<organism evidence="2 3">
    <name type="scientific">Reticulomyxa filosa</name>
    <dbReference type="NCBI Taxonomy" id="46433"/>
    <lineage>
        <taxon>Eukaryota</taxon>
        <taxon>Sar</taxon>
        <taxon>Rhizaria</taxon>
        <taxon>Retaria</taxon>
        <taxon>Foraminifera</taxon>
        <taxon>Monothalamids</taxon>
        <taxon>Reticulomyxidae</taxon>
        <taxon>Reticulomyxa</taxon>
    </lineage>
</organism>
<name>X6NP52_RETFI</name>
<dbReference type="Proteomes" id="UP000023152">
    <property type="component" value="Unassembled WGS sequence"/>
</dbReference>
<feature type="region of interest" description="Disordered" evidence="1">
    <location>
        <begin position="102"/>
        <end position="131"/>
    </location>
</feature>
<evidence type="ECO:0000256" key="1">
    <source>
        <dbReference type="SAM" id="MobiDB-lite"/>
    </source>
</evidence>
<evidence type="ECO:0000313" key="2">
    <source>
        <dbReference type="EMBL" id="ETO27801.1"/>
    </source>
</evidence>
<accession>X6NP52</accession>